<feature type="transmembrane region" description="Helical" evidence="4">
    <location>
        <begin position="30"/>
        <end position="48"/>
    </location>
</feature>
<evidence type="ECO:0008006" key="7">
    <source>
        <dbReference type="Google" id="ProtNLM"/>
    </source>
</evidence>
<evidence type="ECO:0000313" key="6">
    <source>
        <dbReference type="Proteomes" id="UP000032266"/>
    </source>
</evidence>
<dbReference type="InterPro" id="IPR052528">
    <property type="entry name" value="Sugar_transport-like"/>
</dbReference>
<organism evidence="5 6">
    <name type="scientific">Gynuella sunshinyii YC6258</name>
    <dbReference type="NCBI Taxonomy" id="1445510"/>
    <lineage>
        <taxon>Bacteria</taxon>
        <taxon>Pseudomonadati</taxon>
        <taxon>Pseudomonadota</taxon>
        <taxon>Gammaproteobacteria</taxon>
        <taxon>Oceanospirillales</taxon>
        <taxon>Saccharospirillaceae</taxon>
        <taxon>Gynuella</taxon>
    </lineage>
</organism>
<dbReference type="PANTHER" id="PTHR23526:SF2">
    <property type="entry name" value="MAJOR FACILITATOR SUPERFAMILY (MFS) PROFILE DOMAIN-CONTAINING PROTEIN"/>
    <property type="match status" value="1"/>
</dbReference>
<feature type="transmembrane region" description="Helical" evidence="4">
    <location>
        <begin position="345"/>
        <end position="364"/>
    </location>
</feature>
<evidence type="ECO:0000256" key="2">
    <source>
        <dbReference type="ARBA" id="ARBA00022989"/>
    </source>
</evidence>
<evidence type="ECO:0000256" key="1">
    <source>
        <dbReference type="ARBA" id="ARBA00022692"/>
    </source>
</evidence>
<dbReference type="AlphaFoldDB" id="A0A0C5VI33"/>
<dbReference type="GO" id="GO:0022857">
    <property type="term" value="F:transmembrane transporter activity"/>
    <property type="evidence" value="ECO:0007669"/>
    <property type="project" value="InterPro"/>
</dbReference>
<feature type="transmembrane region" description="Helical" evidence="4">
    <location>
        <begin position="105"/>
        <end position="126"/>
    </location>
</feature>
<keyword evidence="6" id="KW-1185">Reference proteome</keyword>
<sequence length="434" mass="46720">MANRSISTRIYERLVRHPAPRQKADMAPEAQAGIPGNFVILLISQFLVQLGDAVSNPKIILPWIMGSVGAPLYQLGFLVPIREAGSLLPQLLIAEWVSRYRLRKWFWVFGSLFQSLAIAGIGLVAWHASGALAGWLIIALLSAFSLARGLSSTASKDVLGKTIPKSQRGEVNGWSASFSGLITLVMGAILLLHNGHPLEAPSYGYLILMASLLWAAAALVFIRIRELPGETRKPHNVMQSLLQRSRILITDKPFRRFVITRSLLLCSALTAPYYVALAQQLLGNPLQLLGMFVLASGAASLVSGPVWGKFADVSSAAVMAVGSFIAAGLGFLVCLLAWLRPDWLALPWLLPLCYFFLSIAHQGVRIGRKTYVVDMAEGNLRTDYVAVSNTIIGAVLLLVGGLGALAGLINLNGIILMLSTAGLMGAVMASCLRK</sequence>
<feature type="transmembrane region" description="Helical" evidence="4">
    <location>
        <begin position="262"/>
        <end position="282"/>
    </location>
</feature>
<feature type="transmembrane region" description="Helical" evidence="4">
    <location>
        <begin position="414"/>
        <end position="432"/>
    </location>
</feature>
<name>A0A0C5VI33_9GAMM</name>
<feature type="transmembrane region" description="Helical" evidence="4">
    <location>
        <begin position="171"/>
        <end position="191"/>
    </location>
</feature>
<reference evidence="5 6" key="1">
    <citation type="submission" date="2014-01" db="EMBL/GenBank/DDBJ databases">
        <title>Full genme sequencing of cellulolytic bacterium Gynuella sunshinyii YC6258T gen. nov., sp. nov.</title>
        <authorList>
            <person name="Khan H."/>
            <person name="Chung E.J."/>
            <person name="Chung Y.R."/>
        </authorList>
    </citation>
    <scope>NUCLEOTIDE SEQUENCE [LARGE SCALE GENOMIC DNA]</scope>
    <source>
        <strain evidence="5 6">YC6258</strain>
    </source>
</reference>
<dbReference type="InterPro" id="IPR036259">
    <property type="entry name" value="MFS_trans_sf"/>
</dbReference>
<dbReference type="Proteomes" id="UP000032266">
    <property type="component" value="Chromosome"/>
</dbReference>
<feature type="transmembrane region" description="Helical" evidence="4">
    <location>
        <begin position="315"/>
        <end position="339"/>
    </location>
</feature>
<feature type="transmembrane region" description="Helical" evidence="4">
    <location>
        <begin position="288"/>
        <end position="308"/>
    </location>
</feature>
<feature type="transmembrane region" description="Helical" evidence="4">
    <location>
        <begin position="203"/>
        <end position="224"/>
    </location>
</feature>
<dbReference type="PANTHER" id="PTHR23526">
    <property type="entry name" value="INTEGRAL MEMBRANE TRANSPORT PROTEIN-RELATED"/>
    <property type="match status" value="1"/>
</dbReference>
<proteinExistence type="predicted"/>
<dbReference type="Gene3D" id="1.20.1250.20">
    <property type="entry name" value="MFS general substrate transporter like domains"/>
    <property type="match status" value="1"/>
</dbReference>
<dbReference type="InterPro" id="IPR011701">
    <property type="entry name" value="MFS"/>
</dbReference>
<keyword evidence="2 4" id="KW-1133">Transmembrane helix</keyword>
<keyword evidence="3 4" id="KW-0472">Membrane</keyword>
<evidence type="ECO:0000256" key="4">
    <source>
        <dbReference type="SAM" id="Phobius"/>
    </source>
</evidence>
<accession>A0A0C5VI33</accession>
<keyword evidence="1 4" id="KW-0812">Transmembrane</keyword>
<gene>
    <name evidence="5" type="ORF">YC6258_02274</name>
</gene>
<dbReference type="KEGG" id="gsn:YC6258_02274"/>
<dbReference type="RefSeq" id="WP_052830203.1">
    <property type="nucleotide sequence ID" value="NZ_CP007142.1"/>
</dbReference>
<evidence type="ECO:0000313" key="5">
    <source>
        <dbReference type="EMBL" id="AJQ94312.1"/>
    </source>
</evidence>
<dbReference type="EMBL" id="CP007142">
    <property type="protein sequence ID" value="AJQ94312.1"/>
    <property type="molecule type" value="Genomic_DNA"/>
</dbReference>
<dbReference type="HOGENOM" id="CLU_051156_0_0_6"/>
<protein>
    <recommendedName>
        <fullName evidence="7">Permease of the major facilitator superfamily</fullName>
    </recommendedName>
</protein>
<feature type="transmembrane region" description="Helical" evidence="4">
    <location>
        <begin position="132"/>
        <end position="150"/>
    </location>
</feature>
<dbReference type="SUPFAM" id="SSF103473">
    <property type="entry name" value="MFS general substrate transporter"/>
    <property type="match status" value="1"/>
</dbReference>
<dbReference type="STRING" id="1445510.YC6258_02274"/>
<dbReference type="Pfam" id="PF07690">
    <property type="entry name" value="MFS_1"/>
    <property type="match status" value="1"/>
</dbReference>
<feature type="transmembrane region" description="Helical" evidence="4">
    <location>
        <begin position="60"/>
        <end position="81"/>
    </location>
</feature>
<feature type="transmembrane region" description="Helical" evidence="4">
    <location>
        <begin position="384"/>
        <end position="408"/>
    </location>
</feature>
<evidence type="ECO:0000256" key="3">
    <source>
        <dbReference type="ARBA" id="ARBA00023136"/>
    </source>
</evidence>